<dbReference type="InterPro" id="IPR006665">
    <property type="entry name" value="OmpA-like"/>
</dbReference>
<dbReference type="PANTHER" id="PTHR30329">
    <property type="entry name" value="STATOR ELEMENT OF FLAGELLAR MOTOR COMPLEX"/>
    <property type="match status" value="1"/>
</dbReference>
<dbReference type="SUPFAM" id="SSF103088">
    <property type="entry name" value="OmpA-like"/>
    <property type="match status" value="1"/>
</dbReference>
<dbReference type="PROSITE" id="PS51123">
    <property type="entry name" value="OMPA_2"/>
    <property type="match status" value="1"/>
</dbReference>
<evidence type="ECO:0000259" key="3">
    <source>
        <dbReference type="PROSITE" id="PS51123"/>
    </source>
</evidence>
<keyword evidence="1" id="KW-0472">Membrane</keyword>
<feature type="chain" id="PRO_5026355246" evidence="2">
    <location>
        <begin position="20"/>
        <end position="145"/>
    </location>
</feature>
<dbReference type="InterPro" id="IPR036737">
    <property type="entry name" value="OmpA-like_sf"/>
</dbReference>
<feature type="domain" description="OmpA-like" evidence="3">
    <location>
        <begin position="31"/>
        <end position="145"/>
    </location>
</feature>
<evidence type="ECO:0000256" key="2">
    <source>
        <dbReference type="SAM" id="SignalP"/>
    </source>
</evidence>
<dbReference type="Proteomes" id="UP000502502">
    <property type="component" value="Chromosome"/>
</dbReference>
<dbReference type="Gene3D" id="3.30.1330.60">
    <property type="entry name" value="OmpA-like domain"/>
    <property type="match status" value="1"/>
</dbReference>
<dbReference type="CDD" id="cd07185">
    <property type="entry name" value="OmpA_C-like"/>
    <property type="match status" value="1"/>
</dbReference>
<dbReference type="PANTHER" id="PTHR30329:SF21">
    <property type="entry name" value="LIPOPROTEIN YIAD-RELATED"/>
    <property type="match status" value="1"/>
</dbReference>
<sequence>MSKLTIAILALSLAGTAQAQRPAPAPPSPQASLATGAGADTVYFSSQGYGLTAQALGTLRATAQWLRANPFATLRLEGHGDQGDTRDYAFAIGERRASEVRDFLITQGIPPERLAVATWGKERPGTMRIGTTVVGVGPRVVMIVR</sequence>
<keyword evidence="2" id="KW-0732">Signal</keyword>
<protein>
    <submittedName>
        <fullName evidence="4">OmpA family protein</fullName>
    </submittedName>
</protein>
<evidence type="ECO:0000256" key="1">
    <source>
        <dbReference type="PROSITE-ProRule" id="PRU00473"/>
    </source>
</evidence>
<dbReference type="RefSeq" id="WP_166092934.1">
    <property type="nucleotide sequence ID" value="NZ_CP049871.1"/>
</dbReference>
<dbReference type="InterPro" id="IPR050330">
    <property type="entry name" value="Bact_OuterMem_StrucFunc"/>
</dbReference>
<proteinExistence type="predicted"/>
<keyword evidence="5" id="KW-1185">Reference proteome</keyword>
<dbReference type="EMBL" id="CP049871">
    <property type="protein sequence ID" value="QIL01895.1"/>
    <property type="molecule type" value="Genomic_DNA"/>
</dbReference>
<dbReference type="GO" id="GO:0016020">
    <property type="term" value="C:membrane"/>
    <property type="evidence" value="ECO:0007669"/>
    <property type="project" value="UniProtKB-UniRule"/>
</dbReference>
<name>A0A6G7ZLU1_9SPHN</name>
<feature type="signal peptide" evidence="2">
    <location>
        <begin position="1"/>
        <end position="19"/>
    </location>
</feature>
<accession>A0A6G7ZLU1</accession>
<evidence type="ECO:0000313" key="5">
    <source>
        <dbReference type="Proteomes" id="UP000502502"/>
    </source>
</evidence>
<dbReference type="Pfam" id="PF00691">
    <property type="entry name" value="OmpA"/>
    <property type="match status" value="1"/>
</dbReference>
<dbReference type="KEGG" id="ssin:G7078_03225"/>
<dbReference type="AlphaFoldDB" id="A0A6G7ZLU1"/>
<gene>
    <name evidence="4" type="ORF">G7078_03225</name>
</gene>
<evidence type="ECO:0000313" key="4">
    <source>
        <dbReference type="EMBL" id="QIL01895.1"/>
    </source>
</evidence>
<organism evidence="4 5">
    <name type="scientific">Sphingomonas sinipercae</name>
    <dbReference type="NCBI Taxonomy" id="2714944"/>
    <lineage>
        <taxon>Bacteria</taxon>
        <taxon>Pseudomonadati</taxon>
        <taxon>Pseudomonadota</taxon>
        <taxon>Alphaproteobacteria</taxon>
        <taxon>Sphingomonadales</taxon>
        <taxon>Sphingomonadaceae</taxon>
        <taxon>Sphingomonas</taxon>
    </lineage>
</organism>
<reference evidence="4 5" key="1">
    <citation type="submission" date="2020-03" db="EMBL/GenBank/DDBJ databases">
        <title>Sphingomonas sp. nov., isolated from fish.</title>
        <authorList>
            <person name="Hyun D.-W."/>
            <person name="Bae J.-W."/>
        </authorList>
    </citation>
    <scope>NUCLEOTIDE SEQUENCE [LARGE SCALE GENOMIC DNA]</scope>
    <source>
        <strain evidence="4 5">HDW15C</strain>
    </source>
</reference>